<feature type="transmembrane region" description="Helical" evidence="1">
    <location>
        <begin position="47"/>
        <end position="67"/>
    </location>
</feature>
<dbReference type="AlphaFoldDB" id="A0A975RT48"/>
<feature type="transmembrane region" description="Helical" evidence="1">
    <location>
        <begin position="194"/>
        <end position="215"/>
    </location>
</feature>
<keyword evidence="1" id="KW-0812">Transmembrane</keyword>
<evidence type="ECO:0000313" key="3">
    <source>
        <dbReference type="Proteomes" id="UP000680805"/>
    </source>
</evidence>
<dbReference type="RefSeq" id="WP_215614276.1">
    <property type="nucleotide sequence ID" value="NZ_CP076135.1"/>
</dbReference>
<organism evidence="2 3">
    <name type="scientific">Bradyrhizobium sediminis</name>
    <dbReference type="NCBI Taxonomy" id="2840469"/>
    <lineage>
        <taxon>Bacteria</taxon>
        <taxon>Pseudomonadati</taxon>
        <taxon>Pseudomonadota</taxon>
        <taxon>Alphaproteobacteria</taxon>
        <taxon>Hyphomicrobiales</taxon>
        <taxon>Nitrobacteraceae</taxon>
        <taxon>Bradyrhizobium</taxon>
    </lineage>
</organism>
<protein>
    <submittedName>
        <fullName evidence="2">DMT family transporter</fullName>
    </submittedName>
</protein>
<dbReference type="Proteomes" id="UP000680805">
    <property type="component" value="Chromosome"/>
</dbReference>
<accession>A0A975RT48</accession>
<feature type="transmembrane region" description="Helical" evidence="1">
    <location>
        <begin position="164"/>
        <end position="182"/>
    </location>
</feature>
<feature type="transmembrane region" description="Helical" evidence="1">
    <location>
        <begin position="284"/>
        <end position="304"/>
    </location>
</feature>
<dbReference type="KEGG" id="bsei:KMZ68_02130"/>
<dbReference type="SUPFAM" id="SSF103481">
    <property type="entry name" value="Multidrug resistance efflux transporter EmrE"/>
    <property type="match status" value="1"/>
</dbReference>
<feature type="transmembrane region" description="Helical" evidence="1">
    <location>
        <begin position="79"/>
        <end position="101"/>
    </location>
</feature>
<reference evidence="2" key="1">
    <citation type="submission" date="2021-06" db="EMBL/GenBank/DDBJ databases">
        <title>Bradyrhizobium sp. S2-11-2 Genome sequencing.</title>
        <authorList>
            <person name="Jin L."/>
        </authorList>
    </citation>
    <scope>NUCLEOTIDE SEQUENCE</scope>
    <source>
        <strain evidence="2">S2-11-2</strain>
    </source>
</reference>
<feature type="transmembrane region" description="Helical" evidence="1">
    <location>
        <begin position="227"/>
        <end position="246"/>
    </location>
</feature>
<feature type="transmembrane region" description="Helical" evidence="1">
    <location>
        <begin position="134"/>
        <end position="152"/>
    </location>
</feature>
<feature type="transmembrane region" description="Helical" evidence="1">
    <location>
        <begin position="258"/>
        <end position="278"/>
    </location>
</feature>
<sequence>MTISQNQTAISLSGKSRQAPALLVFVGTLLAFNVILSKQAAASGAAMLWYLTVSLSASGLVLILLAARGGDLRRRLVGVLPYSIAAGALLALGMALGYLAVGHVGAAFIALAMAFPTLLTYLMSLALRMERHSGFRLSGVALSLAGGLLLARAKGGEIVPVDRLAVLVACMMPVVLAIGNIFRSRYWPHGATPLLLAGSILLCGAVATFPFAIWIEGGAVRSLWTMPAVTAITALATLSFTIQYVAVLRLQQIAGPTYLSQIGSVAAISGTFIAVAIFDERLPDGFGTAAIMIALGVVLFQLSARRR</sequence>
<evidence type="ECO:0000313" key="2">
    <source>
        <dbReference type="EMBL" id="QWG18719.1"/>
    </source>
</evidence>
<name>A0A975RT48_9BRAD</name>
<gene>
    <name evidence="2" type="ORF">KMZ68_02130</name>
</gene>
<feature type="transmembrane region" description="Helical" evidence="1">
    <location>
        <begin position="107"/>
        <end position="127"/>
    </location>
</feature>
<keyword evidence="1" id="KW-1133">Transmembrane helix</keyword>
<proteinExistence type="predicted"/>
<keyword evidence="1" id="KW-0472">Membrane</keyword>
<dbReference type="EMBL" id="CP076135">
    <property type="protein sequence ID" value="QWG18719.1"/>
    <property type="molecule type" value="Genomic_DNA"/>
</dbReference>
<feature type="transmembrane region" description="Helical" evidence="1">
    <location>
        <begin position="21"/>
        <end position="41"/>
    </location>
</feature>
<evidence type="ECO:0000256" key="1">
    <source>
        <dbReference type="SAM" id="Phobius"/>
    </source>
</evidence>
<dbReference type="InterPro" id="IPR037185">
    <property type="entry name" value="EmrE-like"/>
</dbReference>